<dbReference type="AlphaFoldDB" id="A0A7S4WDP5"/>
<feature type="compositionally biased region" description="Basic and acidic residues" evidence="1">
    <location>
        <begin position="506"/>
        <end position="518"/>
    </location>
</feature>
<feature type="region of interest" description="Disordered" evidence="1">
    <location>
        <begin position="496"/>
        <end position="530"/>
    </location>
</feature>
<sequence length="590" mass="63812">MSAPTPAGTAAGMAIVAQAPSQADTTKGSVGTLACSVASASQEKYPSPQTRAIVEDLAQDLAVLTHSASLGAFPNGNCGSRPALTPPRGRVVPGVQQARVSAVTPRSGGTAEGGPTPPPAVWRRDLERLEARLAAQVGSARDAAAAALEKSERLQQAALHRVDHRVITQEGTISKLDRKVSELVGAVRGLSDEMQALVRRIDAADTRAFNVRRELEEELRQKIQEQTHSHQETLSKYRVLSLSCEETQKRLSQTVRRLETTLHEHSLRHEDVGQAVADLHERLEVVVARQGELEVFAAPNVAATASSGKAADVSSEAVTRIEARMLDTVQKVERLRSEAYGDNGWSARLEEHEVRLAGMRSKIDSANEQRSVYDTAVREELEGKLEQIRKMMQVSSGSTLQQHEDLQVLATALRCTDQATEDLRRDLEQARVWAAQGAAANEDSPQSGARFCLEREEVDETNLLQHINTLVHHVKAVVPKVIEHDRTLLEVQALLQPGGQPASGESTKRSAEFKDAHGEPAAAHQGGGAQEAYGGVSFGAHAMAAPTDDRLAPHHIKGRACTVDVADSQRTRLPPQLKGRAFTVDRLEVP</sequence>
<organism evidence="2">
    <name type="scientific">Alexandrium monilatum</name>
    <dbReference type="NCBI Taxonomy" id="311494"/>
    <lineage>
        <taxon>Eukaryota</taxon>
        <taxon>Sar</taxon>
        <taxon>Alveolata</taxon>
        <taxon>Dinophyceae</taxon>
        <taxon>Gonyaulacales</taxon>
        <taxon>Pyrocystaceae</taxon>
        <taxon>Alexandrium</taxon>
    </lineage>
</organism>
<feature type="compositionally biased region" description="Low complexity" evidence="1">
    <location>
        <begin position="519"/>
        <end position="530"/>
    </location>
</feature>
<name>A0A7S4WDP5_9DINO</name>
<gene>
    <name evidence="2" type="ORF">AMON00008_LOCUS62139</name>
</gene>
<protein>
    <submittedName>
        <fullName evidence="2">Uncharacterized protein</fullName>
    </submittedName>
</protein>
<accession>A0A7S4WDP5</accession>
<evidence type="ECO:0000313" key="2">
    <source>
        <dbReference type="EMBL" id="CAE4664723.1"/>
    </source>
</evidence>
<reference evidence="2" key="1">
    <citation type="submission" date="2021-01" db="EMBL/GenBank/DDBJ databases">
        <authorList>
            <person name="Corre E."/>
            <person name="Pelletier E."/>
            <person name="Niang G."/>
            <person name="Scheremetjew M."/>
            <person name="Finn R."/>
            <person name="Kale V."/>
            <person name="Holt S."/>
            <person name="Cochrane G."/>
            <person name="Meng A."/>
            <person name="Brown T."/>
            <person name="Cohen L."/>
        </authorList>
    </citation>
    <scope>NUCLEOTIDE SEQUENCE</scope>
    <source>
        <strain evidence="2">CCMP3105</strain>
    </source>
</reference>
<proteinExistence type="predicted"/>
<evidence type="ECO:0000256" key="1">
    <source>
        <dbReference type="SAM" id="MobiDB-lite"/>
    </source>
</evidence>
<dbReference type="EMBL" id="HBNR01086701">
    <property type="protein sequence ID" value="CAE4664723.1"/>
    <property type="molecule type" value="Transcribed_RNA"/>
</dbReference>